<dbReference type="Gramene" id="GBG68823">
    <property type="protein sequence ID" value="GBG68823"/>
    <property type="gene ID" value="CBR_g3517"/>
</dbReference>
<dbReference type="AlphaFoldDB" id="A0A388KFS5"/>
<gene>
    <name evidence="2" type="ORF">CBR_g3517</name>
</gene>
<dbReference type="Proteomes" id="UP000265515">
    <property type="component" value="Unassembled WGS sequence"/>
</dbReference>
<accession>A0A388KFS5</accession>
<comment type="caution">
    <text evidence="2">The sequence shown here is derived from an EMBL/GenBank/DDBJ whole genome shotgun (WGS) entry which is preliminary data.</text>
</comment>
<evidence type="ECO:0000313" key="3">
    <source>
        <dbReference type="Proteomes" id="UP000265515"/>
    </source>
</evidence>
<feature type="compositionally biased region" description="Gly residues" evidence="1">
    <location>
        <begin position="224"/>
        <end position="234"/>
    </location>
</feature>
<keyword evidence="3" id="KW-1185">Reference proteome</keyword>
<organism evidence="2 3">
    <name type="scientific">Chara braunii</name>
    <name type="common">Braun's stonewort</name>
    <dbReference type="NCBI Taxonomy" id="69332"/>
    <lineage>
        <taxon>Eukaryota</taxon>
        <taxon>Viridiplantae</taxon>
        <taxon>Streptophyta</taxon>
        <taxon>Charophyceae</taxon>
        <taxon>Charales</taxon>
        <taxon>Characeae</taxon>
        <taxon>Chara</taxon>
    </lineage>
</organism>
<evidence type="ECO:0000313" key="2">
    <source>
        <dbReference type="EMBL" id="GBG68823.1"/>
    </source>
</evidence>
<dbReference type="EMBL" id="BFEA01000106">
    <property type="protein sequence ID" value="GBG68823.1"/>
    <property type="molecule type" value="Genomic_DNA"/>
</dbReference>
<dbReference type="OrthoDB" id="544525at2759"/>
<reference evidence="2 3" key="1">
    <citation type="journal article" date="2018" name="Cell">
        <title>The Chara Genome: Secondary Complexity and Implications for Plant Terrestrialization.</title>
        <authorList>
            <person name="Nishiyama T."/>
            <person name="Sakayama H."/>
            <person name="Vries J.D."/>
            <person name="Buschmann H."/>
            <person name="Saint-Marcoux D."/>
            <person name="Ullrich K.K."/>
            <person name="Haas F.B."/>
            <person name="Vanderstraeten L."/>
            <person name="Becker D."/>
            <person name="Lang D."/>
            <person name="Vosolsobe S."/>
            <person name="Rombauts S."/>
            <person name="Wilhelmsson P.K.I."/>
            <person name="Janitza P."/>
            <person name="Kern R."/>
            <person name="Heyl A."/>
            <person name="Rumpler F."/>
            <person name="Villalobos L.I.A.C."/>
            <person name="Clay J.M."/>
            <person name="Skokan R."/>
            <person name="Toyoda A."/>
            <person name="Suzuki Y."/>
            <person name="Kagoshima H."/>
            <person name="Schijlen E."/>
            <person name="Tajeshwar N."/>
            <person name="Catarino B."/>
            <person name="Hetherington A.J."/>
            <person name="Saltykova A."/>
            <person name="Bonnot C."/>
            <person name="Breuninger H."/>
            <person name="Symeonidi A."/>
            <person name="Radhakrishnan G.V."/>
            <person name="Van Nieuwerburgh F."/>
            <person name="Deforce D."/>
            <person name="Chang C."/>
            <person name="Karol K.G."/>
            <person name="Hedrich R."/>
            <person name="Ulvskov P."/>
            <person name="Glockner G."/>
            <person name="Delwiche C.F."/>
            <person name="Petrasek J."/>
            <person name="Van de Peer Y."/>
            <person name="Friml J."/>
            <person name="Beilby M."/>
            <person name="Dolan L."/>
            <person name="Kohara Y."/>
            <person name="Sugano S."/>
            <person name="Fujiyama A."/>
            <person name="Delaux P.-M."/>
            <person name="Quint M."/>
            <person name="TheiBen G."/>
            <person name="Hagemann M."/>
            <person name="Harholt J."/>
            <person name="Dunand C."/>
            <person name="Zachgo S."/>
            <person name="Langdale J."/>
            <person name="Maumus F."/>
            <person name="Straeten D.V.D."/>
            <person name="Gould S.B."/>
            <person name="Rensing S.A."/>
        </authorList>
    </citation>
    <scope>NUCLEOTIDE SEQUENCE [LARGE SCALE GENOMIC DNA]</scope>
    <source>
        <strain evidence="2 3">S276</strain>
    </source>
</reference>
<feature type="compositionally biased region" description="Gly residues" evidence="1">
    <location>
        <begin position="244"/>
        <end position="253"/>
    </location>
</feature>
<sequence>MSVGIKHVAFGRPAQSAAWFVLYEDGSQAWSGFPTSLHNKLNGRKKSLPGVEYLAMSDSRSCSWFVRFEDKTYRWETENEKLDRWLREDTVSKVVFGPGDGYFVIFEDGSTAWDGLPRSLHNKLIGRQKSLPAVKSLAISSSGGWFVIFEDGQFSWMGLPKYLNDALRQNVEVKFLTLSPDDNQSYFVEFEDGFQEWSYTEEFAREIKIDSSAAGGGDRDGGGRGEGAVDGGVGASSDEEDGPVGVGGAGGGDSRWSPAPQTQPPSLRKPKPMMMIGVRGTMDGIGGGGGGCDSPMGAIRSPLTLHSRPLMNFRSTSMGHVAAAHLPPPSPAGMLAGPPAGVPSSLMMSAKDLASPTPATSSMMTPPGAAASIPPGVAAGAAEGDGCEEERELEIDPRDIRYTQEVISSRFRNGRSLYDAVRDLQYGYLTPNDFPPIRVVTSRKELFAARPLEVVIVPDPFTSADR</sequence>
<protein>
    <submittedName>
        <fullName evidence="2">Uncharacterized protein</fullName>
    </submittedName>
</protein>
<evidence type="ECO:0000256" key="1">
    <source>
        <dbReference type="SAM" id="MobiDB-lite"/>
    </source>
</evidence>
<name>A0A388KFS5_CHABU</name>
<proteinExistence type="predicted"/>
<feature type="region of interest" description="Disordered" evidence="1">
    <location>
        <begin position="210"/>
        <end position="273"/>
    </location>
</feature>